<keyword evidence="2" id="KW-0547">Nucleotide-binding</keyword>
<dbReference type="GO" id="GO:0005634">
    <property type="term" value="C:nucleus"/>
    <property type="evidence" value="ECO:0007669"/>
    <property type="project" value="TreeGrafter"/>
</dbReference>
<dbReference type="Proteomes" id="UP001175271">
    <property type="component" value="Unassembled WGS sequence"/>
</dbReference>
<dbReference type="GO" id="GO:0016787">
    <property type="term" value="F:hydrolase activity"/>
    <property type="evidence" value="ECO:0007669"/>
    <property type="project" value="UniProtKB-KW"/>
</dbReference>
<accession>A0AA39GXN8</accession>
<evidence type="ECO:0000256" key="1">
    <source>
        <dbReference type="ARBA" id="ARBA00022723"/>
    </source>
</evidence>
<evidence type="ECO:0000256" key="2">
    <source>
        <dbReference type="ARBA" id="ARBA00022741"/>
    </source>
</evidence>
<feature type="domain" description="DNA2/NAM7 helicase-like C-terminal" evidence="7">
    <location>
        <begin position="277"/>
        <end position="477"/>
    </location>
</feature>
<evidence type="ECO:0000259" key="7">
    <source>
        <dbReference type="Pfam" id="PF13087"/>
    </source>
</evidence>
<dbReference type="SUPFAM" id="SSF52540">
    <property type="entry name" value="P-loop containing nucleoside triphosphate hydrolases"/>
    <property type="match status" value="1"/>
</dbReference>
<comment type="caution">
    <text evidence="8">The sequence shown here is derived from an EMBL/GenBank/DDBJ whole genome shotgun (WGS) entry which is preliminary data.</text>
</comment>
<evidence type="ECO:0000259" key="6">
    <source>
        <dbReference type="Pfam" id="PF08696"/>
    </source>
</evidence>
<dbReference type="GO" id="GO:0046872">
    <property type="term" value="F:metal ion binding"/>
    <property type="evidence" value="ECO:0007669"/>
    <property type="project" value="UniProtKB-KW"/>
</dbReference>
<dbReference type="InterPro" id="IPR027417">
    <property type="entry name" value="P-loop_NTPase"/>
</dbReference>
<evidence type="ECO:0000256" key="4">
    <source>
        <dbReference type="ARBA" id="ARBA00022806"/>
    </source>
</evidence>
<dbReference type="PANTHER" id="PTHR43788">
    <property type="entry name" value="DNA2/NAM7 HELICASE FAMILY MEMBER"/>
    <property type="match status" value="1"/>
</dbReference>
<dbReference type="GO" id="GO:0043139">
    <property type="term" value="F:5'-3' DNA helicase activity"/>
    <property type="evidence" value="ECO:0007669"/>
    <property type="project" value="TreeGrafter"/>
</dbReference>
<evidence type="ECO:0000313" key="8">
    <source>
        <dbReference type="EMBL" id="KAK0395421.1"/>
    </source>
</evidence>
<dbReference type="PANTHER" id="PTHR43788:SF8">
    <property type="entry name" value="DNA-BINDING PROTEIN SMUBP-2"/>
    <property type="match status" value="1"/>
</dbReference>
<gene>
    <name evidence="8" type="ORF">QR680_001273</name>
</gene>
<keyword evidence="3" id="KW-0378">Hydrolase</keyword>
<keyword evidence="9" id="KW-1185">Reference proteome</keyword>
<dbReference type="Pfam" id="PF13087">
    <property type="entry name" value="AAA_12"/>
    <property type="match status" value="1"/>
</dbReference>
<dbReference type="GO" id="GO:0005737">
    <property type="term" value="C:cytoplasm"/>
    <property type="evidence" value="ECO:0007669"/>
    <property type="project" value="TreeGrafter"/>
</dbReference>
<dbReference type="InterPro" id="IPR014808">
    <property type="entry name" value="DNA_replication_fac_Dna2_N"/>
</dbReference>
<keyword evidence="4" id="KW-0347">Helicase</keyword>
<keyword evidence="1" id="KW-0479">Metal-binding</keyword>
<dbReference type="Gene3D" id="3.40.50.300">
    <property type="entry name" value="P-loop containing nucleotide triphosphate hydrolases"/>
    <property type="match status" value="1"/>
</dbReference>
<dbReference type="EMBL" id="JAUCMV010000005">
    <property type="protein sequence ID" value="KAK0395421.1"/>
    <property type="molecule type" value="Genomic_DNA"/>
</dbReference>
<dbReference type="Pfam" id="PF08696">
    <property type="entry name" value="Dna2"/>
    <property type="match status" value="1"/>
</dbReference>
<sequence length="502" mass="57115">MIRAIKPSETLDDQVTLLLNSMRVRVEYEDQARQKRKLREAKRRAQRLLHMDGEDSFENDGDFMLTSNVADFPSLLTGNKLELVVTEFHKTKEDELFVIGQLCPNNETTVRVFLRGAWCDSPLQIGYRVKIFDPQGYKIKPSTSDTQEADADMEVHVDDKHGLVIIEPNVLISSTTISQSFYCQRKAVLLERFRGASASNSAMLIGNCVHMLFQSALIEKTVVIDDKWLLDKFYKSILPGVAIQMIGIKMTPESLENEIKPYFKIITEWINHEEGMNVSLLEGLAYNDGFMVSLNEQYRMNSTLFYAGRMTCGNDEVASRTVFIENKENIDPLQRDGFGLCLSTSLDDSVILIDTSRCSASKFAERVGGAQGDIFNQGEAVYIATLCTTFIEKLVSPCDIGVMVTYKYQAKVIKEMLEDSRIEVNTVDQYQGREKKVMIMSLVHTDFNRNCELLSDPRRINVAVSRAQAKLIIVGHSERCRHYFVMKELFQSIPKKFILSDM</sequence>
<dbReference type="AlphaFoldDB" id="A0AA39GXN8"/>
<protein>
    <recommendedName>
        <fullName evidence="10">DNA2/NAM7 helicase-like C-terminal domain-containing protein</fullName>
    </recommendedName>
</protein>
<name>A0AA39GXN8_9BILA</name>
<evidence type="ECO:0000256" key="5">
    <source>
        <dbReference type="ARBA" id="ARBA00022840"/>
    </source>
</evidence>
<reference evidence="8" key="1">
    <citation type="submission" date="2023-06" db="EMBL/GenBank/DDBJ databases">
        <title>Genomic analysis of the entomopathogenic nematode Steinernema hermaphroditum.</title>
        <authorList>
            <person name="Schwarz E.M."/>
            <person name="Heppert J.K."/>
            <person name="Baniya A."/>
            <person name="Schwartz H.T."/>
            <person name="Tan C.-H."/>
            <person name="Antoshechkin I."/>
            <person name="Sternberg P.W."/>
            <person name="Goodrich-Blair H."/>
            <person name="Dillman A.R."/>
        </authorList>
    </citation>
    <scope>NUCLEOTIDE SEQUENCE</scope>
    <source>
        <strain evidence="8">PS9179</strain>
        <tissue evidence="8">Whole animal</tissue>
    </source>
</reference>
<feature type="domain" description="DNA replication factor Dna2 N-terminal" evidence="6">
    <location>
        <begin position="106"/>
        <end position="272"/>
    </location>
</feature>
<evidence type="ECO:0000313" key="9">
    <source>
        <dbReference type="Proteomes" id="UP001175271"/>
    </source>
</evidence>
<evidence type="ECO:0000256" key="3">
    <source>
        <dbReference type="ARBA" id="ARBA00022801"/>
    </source>
</evidence>
<dbReference type="CDD" id="cd18808">
    <property type="entry name" value="SF1_C_Upf1"/>
    <property type="match status" value="1"/>
</dbReference>
<dbReference type="InterPro" id="IPR047187">
    <property type="entry name" value="SF1_C_Upf1"/>
</dbReference>
<keyword evidence="5" id="KW-0067">ATP-binding</keyword>
<organism evidence="8 9">
    <name type="scientific">Steinernema hermaphroditum</name>
    <dbReference type="NCBI Taxonomy" id="289476"/>
    <lineage>
        <taxon>Eukaryota</taxon>
        <taxon>Metazoa</taxon>
        <taxon>Ecdysozoa</taxon>
        <taxon>Nematoda</taxon>
        <taxon>Chromadorea</taxon>
        <taxon>Rhabditida</taxon>
        <taxon>Tylenchina</taxon>
        <taxon>Panagrolaimomorpha</taxon>
        <taxon>Strongyloidoidea</taxon>
        <taxon>Steinernematidae</taxon>
        <taxon>Steinernema</taxon>
    </lineage>
</organism>
<dbReference type="InterPro" id="IPR041679">
    <property type="entry name" value="DNA2/NAM7-like_C"/>
</dbReference>
<proteinExistence type="predicted"/>
<evidence type="ECO:0008006" key="10">
    <source>
        <dbReference type="Google" id="ProtNLM"/>
    </source>
</evidence>
<dbReference type="InterPro" id="IPR050534">
    <property type="entry name" value="Coronavir_polyprotein_1ab"/>
</dbReference>
<dbReference type="GO" id="GO:0005524">
    <property type="term" value="F:ATP binding"/>
    <property type="evidence" value="ECO:0007669"/>
    <property type="project" value="UniProtKB-KW"/>
</dbReference>